<dbReference type="GO" id="GO:0008879">
    <property type="term" value="F:glucose-1-phosphate thymidylyltransferase activity"/>
    <property type="evidence" value="ECO:0007669"/>
    <property type="project" value="UniProtKB-EC"/>
</dbReference>
<dbReference type="InterPro" id="IPR005835">
    <property type="entry name" value="NTP_transferase_dom"/>
</dbReference>
<feature type="domain" description="Nucleotidyl transferase" evidence="1">
    <location>
        <begin position="8"/>
        <end position="232"/>
    </location>
</feature>
<dbReference type="SUPFAM" id="SSF53448">
    <property type="entry name" value="Nucleotide-diphospho-sugar transferases"/>
    <property type="match status" value="1"/>
</dbReference>
<organism evidence="2">
    <name type="scientific">uncultured Thermomicrobiales bacterium</name>
    <dbReference type="NCBI Taxonomy" id="1645740"/>
    <lineage>
        <taxon>Bacteria</taxon>
        <taxon>Pseudomonadati</taxon>
        <taxon>Thermomicrobiota</taxon>
        <taxon>Thermomicrobia</taxon>
        <taxon>Thermomicrobiales</taxon>
        <taxon>environmental samples</taxon>
    </lineage>
</organism>
<dbReference type="InterPro" id="IPR050486">
    <property type="entry name" value="Mannose-1P_guanyltransferase"/>
</dbReference>
<reference evidence="2" key="1">
    <citation type="submission" date="2020-02" db="EMBL/GenBank/DDBJ databases">
        <authorList>
            <person name="Meier V. D."/>
        </authorList>
    </citation>
    <scope>NUCLEOTIDE SEQUENCE</scope>
    <source>
        <strain evidence="2">AVDCRST_MAG87</strain>
    </source>
</reference>
<name>A0A6J4VME5_9BACT</name>
<evidence type="ECO:0000259" key="1">
    <source>
        <dbReference type="Pfam" id="PF00483"/>
    </source>
</evidence>
<keyword evidence="2" id="KW-0808">Transferase</keyword>
<protein>
    <submittedName>
        <fullName evidence="2">Glucose-1-phosphate thymidylyltransferase</fullName>
        <ecNumber evidence="2">2.7.7.24</ecNumber>
    </submittedName>
</protein>
<gene>
    <name evidence="2" type="ORF">AVDCRST_MAG87-3508</name>
</gene>
<sequence length="325" mass="35317">MDVIFPVAGLGTRLRPQTWSKPKPLVSVAGKPMFEHVLDRIMPLNPGKLVFITGYLGDQIEAWARATYPDVELAFVVQPEMLGQTDAIIRTRDICDDSALILFPDALFEADFSGLAELDADGVIFTKEVEDPSALGVTLVENGLVTKLIEKPATPVSTQATVGIYYFSAIADLYSAIDEQIRCQLRTRGEYFIADAIQLMIDGGKRFITSNIDIWEDCGNIDALLKTNRYLLSADPPSPAQRAGSVIIPPSFVNRTARIENAIIGPHASIGAEAFVRDSVVRDSVVEDGASLDGVVIEHSVIGSRAVIDGRPHQLNVADQTKVLL</sequence>
<dbReference type="PANTHER" id="PTHR22572">
    <property type="entry name" value="SUGAR-1-PHOSPHATE GUANYL TRANSFERASE"/>
    <property type="match status" value="1"/>
</dbReference>
<dbReference type="Gene3D" id="2.160.10.10">
    <property type="entry name" value="Hexapeptide repeat proteins"/>
    <property type="match status" value="1"/>
</dbReference>
<dbReference type="Pfam" id="PF00483">
    <property type="entry name" value="NTP_transferase"/>
    <property type="match status" value="1"/>
</dbReference>
<dbReference type="Gene3D" id="3.90.550.10">
    <property type="entry name" value="Spore Coat Polysaccharide Biosynthesis Protein SpsA, Chain A"/>
    <property type="match status" value="1"/>
</dbReference>
<dbReference type="EMBL" id="CADCWJ010000769">
    <property type="protein sequence ID" value="CAA9582279.1"/>
    <property type="molecule type" value="Genomic_DNA"/>
</dbReference>
<accession>A0A6J4VME5</accession>
<dbReference type="EC" id="2.7.7.24" evidence="2"/>
<evidence type="ECO:0000313" key="2">
    <source>
        <dbReference type="EMBL" id="CAA9582279.1"/>
    </source>
</evidence>
<dbReference type="AlphaFoldDB" id="A0A6J4VME5"/>
<proteinExistence type="predicted"/>
<keyword evidence="2" id="KW-0548">Nucleotidyltransferase</keyword>
<dbReference type="InterPro" id="IPR029044">
    <property type="entry name" value="Nucleotide-diphossugar_trans"/>
</dbReference>
<dbReference type="CDD" id="cd04181">
    <property type="entry name" value="NTP_transferase"/>
    <property type="match status" value="1"/>
</dbReference>